<feature type="region of interest" description="Disordered" evidence="4">
    <location>
        <begin position="1"/>
        <end position="66"/>
    </location>
</feature>
<dbReference type="Proteomes" id="UP001371456">
    <property type="component" value="Unassembled WGS sequence"/>
</dbReference>
<dbReference type="GO" id="GO:0006412">
    <property type="term" value="P:translation"/>
    <property type="evidence" value="ECO:0007669"/>
    <property type="project" value="InterPro"/>
</dbReference>
<evidence type="ECO:0000256" key="3">
    <source>
        <dbReference type="ARBA" id="ARBA00023274"/>
    </source>
</evidence>
<comment type="caution">
    <text evidence="5">The sequence shown here is derived from an EMBL/GenBank/DDBJ whole genome shotgun (WGS) entry which is preliminary data.</text>
</comment>
<dbReference type="InterPro" id="IPR002132">
    <property type="entry name" value="Ribosomal_uL5"/>
</dbReference>
<dbReference type="AlphaFoldDB" id="A0AAN8TMH5"/>
<evidence type="ECO:0000313" key="6">
    <source>
        <dbReference type="Proteomes" id="UP001371456"/>
    </source>
</evidence>
<evidence type="ECO:0000313" key="5">
    <source>
        <dbReference type="EMBL" id="KAK6789454.1"/>
    </source>
</evidence>
<dbReference type="GO" id="GO:0005840">
    <property type="term" value="C:ribosome"/>
    <property type="evidence" value="ECO:0007669"/>
    <property type="project" value="UniProtKB-KW"/>
</dbReference>
<dbReference type="GO" id="GO:0003735">
    <property type="term" value="F:structural constituent of ribosome"/>
    <property type="evidence" value="ECO:0007669"/>
    <property type="project" value="InterPro"/>
</dbReference>
<dbReference type="EMBL" id="JBANQN010000005">
    <property type="protein sequence ID" value="KAK6789454.1"/>
    <property type="molecule type" value="Genomic_DNA"/>
</dbReference>
<evidence type="ECO:0000256" key="2">
    <source>
        <dbReference type="ARBA" id="ARBA00022980"/>
    </source>
</evidence>
<reference evidence="5 6" key="1">
    <citation type="submission" date="2024-02" db="EMBL/GenBank/DDBJ databases">
        <title>de novo genome assembly of Solanum bulbocastanum strain 11H21.</title>
        <authorList>
            <person name="Hosaka A.J."/>
        </authorList>
    </citation>
    <scope>NUCLEOTIDE SEQUENCE [LARGE SCALE GENOMIC DNA]</scope>
    <source>
        <tissue evidence="5">Young leaves</tissue>
    </source>
</reference>
<keyword evidence="3" id="KW-0687">Ribonucleoprotein</keyword>
<dbReference type="SUPFAM" id="SSF55282">
    <property type="entry name" value="RL5-like"/>
    <property type="match status" value="1"/>
</dbReference>
<dbReference type="InterPro" id="IPR022803">
    <property type="entry name" value="Ribosomal_uL5_dom_sf"/>
</dbReference>
<feature type="compositionally biased region" description="Basic and acidic residues" evidence="4">
    <location>
        <begin position="1"/>
        <end position="41"/>
    </location>
</feature>
<dbReference type="GO" id="GO:1990904">
    <property type="term" value="C:ribonucleoprotein complex"/>
    <property type="evidence" value="ECO:0007669"/>
    <property type="project" value="UniProtKB-KW"/>
</dbReference>
<dbReference type="Gene3D" id="3.30.1440.10">
    <property type="match status" value="1"/>
</dbReference>
<evidence type="ECO:0000256" key="1">
    <source>
        <dbReference type="ARBA" id="ARBA00008553"/>
    </source>
</evidence>
<accession>A0AAN8TMH5</accession>
<sequence length="142" mass="16840">MKPINEKSRYFNSDYERSKNDAARTKITTDLKEMPHQDLEKKKLKRRNRRVEVGQPHQGPEACPQHLPRHNEKIVCYVIVRGQKAMQLLESGLKVEEYKLLIKNFNETRFFGFDIQDNIDLRIKYDPSTGIYEMYFYCIGAP</sequence>
<comment type="similarity">
    <text evidence="1">Belongs to the universal ribosomal protein uL5 family.</text>
</comment>
<organism evidence="5 6">
    <name type="scientific">Solanum bulbocastanum</name>
    <name type="common">Wild potato</name>
    <dbReference type="NCBI Taxonomy" id="147425"/>
    <lineage>
        <taxon>Eukaryota</taxon>
        <taxon>Viridiplantae</taxon>
        <taxon>Streptophyta</taxon>
        <taxon>Embryophyta</taxon>
        <taxon>Tracheophyta</taxon>
        <taxon>Spermatophyta</taxon>
        <taxon>Magnoliopsida</taxon>
        <taxon>eudicotyledons</taxon>
        <taxon>Gunneridae</taxon>
        <taxon>Pentapetalae</taxon>
        <taxon>asterids</taxon>
        <taxon>lamiids</taxon>
        <taxon>Solanales</taxon>
        <taxon>Solanaceae</taxon>
        <taxon>Solanoideae</taxon>
        <taxon>Solaneae</taxon>
        <taxon>Solanum</taxon>
    </lineage>
</organism>
<dbReference type="PANTHER" id="PTHR11994">
    <property type="entry name" value="60S RIBOSOMAL PROTEIN L11-RELATED"/>
    <property type="match status" value="1"/>
</dbReference>
<keyword evidence="2" id="KW-0689">Ribosomal protein</keyword>
<gene>
    <name evidence="5" type="ORF">RDI58_013254</name>
</gene>
<proteinExistence type="inferred from homology"/>
<keyword evidence="6" id="KW-1185">Reference proteome</keyword>
<evidence type="ECO:0000256" key="4">
    <source>
        <dbReference type="SAM" id="MobiDB-lite"/>
    </source>
</evidence>
<name>A0AAN8TMH5_SOLBU</name>
<protein>
    <submittedName>
        <fullName evidence="5">Uncharacterized protein</fullName>
    </submittedName>
</protein>